<dbReference type="RefSeq" id="WP_038682628.1">
    <property type="nucleotide sequence ID" value="NZ_CP007514.1"/>
</dbReference>
<evidence type="ECO:0000313" key="1">
    <source>
        <dbReference type="EMBL" id="AHY47436.1"/>
    </source>
</evidence>
<accession>A0A023X5F2</accession>
<dbReference type="EMBL" id="CP007514">
    <property type="protein sequence ID" value="AHY47436.1"/>
    <property type="molecule type" value="Genomic_DNA"/>
</dbReference>
<reference evidence="1 3" key="1">
    <citation type="submission" date="2014-03" db="EMBL/GenBank/DDBJ databases">
        <title>Complete genome sequence of the Radio-Resistant Rubrobacter radiotolerans RSPS-4.</title>
        <authorList>
            <person name="Egas C.C."/>
            <person name="Barroso C.C."/>
            <person name="Froufe H.J.C."/>
            <person name="Pacheco J.J."/>
            <person name="Albuquerque L.L."/>
            <person name="da Costa M.M.S."/>
        </authorList>
    </citation>
    <scope>NUCLEOTIDE SEQUENCE [LARGE SCALE GENOMIC DNA]</scope>
    <source>
        <strain evidence="1 3">RSPS-4</strain>
    </source>
</reference>
<sequence length="86" mass="9528">MDKGLVEKVVAEAREAESNLIVSDRWDTFTVEKEDVASIEVADDHLKVTMQDGKAIVYLMLDEIYKLVVEKEKVRSAAGRAGFAVG</sequence>
<protein>
    <submittedName>
        <fullName evidence="1">Uncharacterized protein</fullName>
    </submittedName>
</protein>
<name>A0A023X5F2_RUBRA</name>
<gene>
    <name evidence="1" type="ORF">RradSPS_2153</name>
    <name evidence="2" type="ORF">SIL72_12495</name>
</gene>
<dbReference type="Proteomes" id="UP000025229">
    <property type="component" value="Chromosome"/>
</dbReference>
<dbReference type="Proteomes" id="UP001281130">
    <property type="component" value="Unassembled WGS sequence"/>
</dbReference>
<dbReference type="HOGENOM" id="CLU_2495960_0_0_11"/>
<dbReference type="STRING" id="42256.RradSPS_2153"/>
<evidence type="ECO:0000313" key="2">
    <source>
        <dbReference type="EMBL" id="MDX5894839.1"/>
    </source>
</evidence>
<dbReference type="EMBL" id="JAWXXX010000001">
    <property type="protein sequence ID" value="MDX5894839.1"/>
    <property type="molecule type" value="Genomic_DNA"/>
</dbReference>
<organism evidence="1 3">
    <name type="scientific">Rubrobacter radiotolerans</name>
    <name type="common">Arthrobacter radiotolerans</name>
    <dbReference type="NCBI Taxonomy" id="42256"/>
    <lineage>
        <taxon>Bacteria</taxon>
        <taxon>Bacillati</taxon>
        <taxon>Actinomycetota</taxon>
        <taxon>Rubrobacteria</taxon>
        <taxon>Rubrobacterales</taxon>
        <taxon>Rubrobacteraceae</taxon>
        <taxon>Rubrobacter</taxon>
    </lineage>
</organism>
<reference evidence="2" key="2">
    <citation type="submission" date="2023-11" db="EMBL/GenBank/DDBJ databases">
        <title>MicrobeMod: A computational toolkit for identifying prokaryotic methylation and restriction-modification with nanopore sequencing.</title>
        <authorList>
            <person name="Crits-Christoph A."/>
            <person name="Kang S.C."/>
            <person name="Lee H."/>
            <person name="Ostrov N."/>
        </authorList>
    </citation>
    <scope>NUCLEOTIDE SEQUENCE</scope>
    <source>
        <strain evidence="2">ATCC 51242</strain>
    </source>
</reference>
<dbReference type="KEGG" id="rrd:RradSPS_2153"/>
<proteinExistence type="predicted"/>
<keyword evidence="3" id="KW-1185">Reference proteome</keyword>
<dbReference type="AlphaFoldDB" id="A0A023X5F2"/>
<evidence type="ECO:0000313" key="3">
    <source>
        <dbReference type="Proteomes" id="UP000025229"/>
    </source>
</evidence>